<proteinExistence type="predicted"/>
<keyword evidence="2" id="KW-1185">Reference proteome</keyword>
<reference evidence="1 2" key="1">
    <citation type="submission" date="2020-04" db="EMBL/GenBank/DDBJ databases">
        <title>Advantages and limits of metagenomic assembly and binning of a giant virus.</title>
        <authorList>
            <person name="Schulz F."/>
            <person name="Andreani J."/>
            <person name="Francis R."/>
            <person name="Boudjemaa H."/>
            <person name="Bou Khalil J.Y."/>
            <person name="Lee J."/>
            <person name="La Scola B."/>
            <person name="Woyke T."/>
        </authorList>
    </citation>
    <scope>NUCLEOTIDE SEQUENCE [LARGE SCALE GENOMIC DNA]</scope>
    <source>
        <strain evidence="1 2">FV1/VV64</strain>
    </source>
</reference>
<protein>
    <submittedName>
        <fullName evidence="1">Uncharacterized protein</fullName>
    </submittedName>
</protein>
<dbReference type="Proteomes" id="UP001162001">
    <property type="component" value="Segment"/>
</dbReference>
<sequence length="333" mass="39272">MTFGEELEYNNSIIKLQDKQIESIFFMIGIQQLPNNVTWDTFFIYKYIESVKIIDNNNNVLYSVNGLYLKGESDIKMKINNPLKINNLDNIDNLKKLGEMARNFFIPIITKRSFTIDKTELKLDIQINKNITTPLLKNPPIKLEILVSYQDEKNEQDEHNERNKQNEMVDNDNYIPMCHRIEIPNEITEFRYDLKLTGISKGLFFYNDSDFKITNIQLTFDNISQSYSFQQLSLLLPYLHLDKMPDNDKYLYLPFMTNPYSEGLDLQKVGVITIIFNLYNNCKGGNIYIFSKIKDADSNQIKMDKWIYEKDITHYYTEELNCIEDNIIINISI</sequence>
<evidence type="ECO:0000313" key="2">
    <source>
        <dbReference type="Proteomes" id="UP001162001"/>
    </source>
</evidence>
<accession>A0A7D3QWK8</accession>
<gene>
    <name evidence="1" type="ORF">Fadolivirus_1_1201</name>
</gene>
<dbReference type="EMBL" id="MT418680">
    <property type="protein sequence ID" value="QKF94659.1"/>
    <property type="molecule type" value="Genomic_DNA"/>
</dbReference>
<evidence type="ECO:0000313" key="1">
    <source>
        <dbReference type="EMBL" id="QKF94659.1"/>
    </source>
</evidence>
<organism evidence="1 2">
    <name type="scientific">Fadolivirus FV1/VV64</name>
    <dbReference type="NCBI Taxonomy" id="3070911"/>
    <lineage>
        <taxon>Viruses</taxon>
        <taxon>Varidnaviria</taxon>
        <taxon>Bamfordvirae</taxon>
        <taxon>Nucleocytoviricota</taxon>
        <taxon>Megaviricetes</taxon>
        <taxon>Imitervirales</taxon>
        <taxon>Mimiviridae</taxon>
        <taxon>Klosneuvirinae</taxon>
        <taxon>Fadolivirus</taxon>
        <taxon>Fadolivirus algeromassiliense</taxon>
    </lineage>
</organism>
<name>A0A7D3QWK8_9VIRU</name>